<dbReference type="PANTHER" id="PTHR13693">
    <property type="entry name" value="CLASS II AMINOTRANSFERASE/8-AMINO-7-OXONONANOATE SYNTHASE"/>
    <property type="match status" value="1"/>
</dbReference>
<feature type="region of interest" description="Disordered" evidence="5">
    <location>
        <begin position="17"/>
        <end position="40"/>
    </location>
</feature>
<dbReference type="Gene3D" id="3.90.1150.10">
    <property type="entry name" value="Aspartate Aminotransferase, domain 1"/>
    <property type="match status" value="1"/>
</dbReference>
<dbReference type="InterPro" id="IPR004839">
    <property type="entry name" value="Aminotransferase_I/II_large"/>
</dbReference>
<dbReference type="Gene3D" id="3.40.640.10">
    <property type="entry name" value="Type I PLP-dependent aspartate aminotransferase-like (Major domain)"/>
    <property type="match status" value="1"/>
</dbReference>
<evidence type="ECO:0000313" key="8">
    <source>
        <dbReference type="Proteomes" id="UP001516023"/>
    </source>
</evidence>
<protein>
    <recommendedName>
        <fullName evidence="6">Aminotransferase class I/classII large domain-containing protein</fullName>
    </recommendedName>
</protein>
<comment type="similarity">
    <text evidence="2">Belongs to the class-II pyridoxal-phosphate-dependent aminotransferase family. BioF subfamily.</text>
</comment>
<dbReference type="Proteomes" id="UP001516023">
    <property type="component" value="Unassembled WGS sequence"/>
</dbReference>
<evidence type="ECO:0000256" key="5">
    <source>
        <dbReference type="SAM" id="MobiDB-lite"/>
    </source>
</evidence>
<name>A0ABD3QVS0_9STRA</name>
<comment type="cofactor">
    <cofactor evidence="1">
        <name>pyridoxal 5'-phosphate</name>
        <dbReference type="ChEBI" id="CHEBI:597326"/>
    </cofactor>
</comment>
<dbReference type="PANTHER" id="PTHR13693:SF77">
    <property type="entry name" value="8-AMINO-7-OXONONANOATE SYNTHASE"/>
    <property type="match status" value="1"/>
</dbReference>
<evidence type="ECO:0000256" key="4">
    <source>
        <dbReference type="ARBA" id="ARBA00022898"/>
    </source>
</evidence>
<dbReference type="InterPro" id="IPR050087">
    <property type="entry name" value="AON_synthase_class-II"/>
</dbReference>
<evidence type="ECO:0000259" key="6">
    <source>
        <dbReference type="Pfam" id="PF00155"/>
    </source>
</evidence>
<dbReference type="InterPro" id="IPR015424">
    <property type="entry name" value="PyrdxlP-dep_Trfase"/>
</dbReference>
<dbReference type="AlphaFoldDB" id="A0ABD3QVS0"/>
<sequence length="479" mass="53367">METRLFEHLDRRRREGNLRSLMPLPSYGERKTETGTQHNKRKKPLVDFASNDYLGLARCPDLYNSVQKSYHEHMTLQSSSYAQQPLLGATGSRLLSGDSNLARSLEKHLAFVHNRPSCLLFNSGYDANLSILSSLPYREDAGDAIVMDELVHNSLVMGARMGRLKTDRVFLFKHNDVTDLKKVLQTVRSSNSSSHHPSILVVVESVYSMDGDIAPLTEILCVCQDNGAELMVDEAHGLGVYGRTNARDMLLDLLDENNCAQDSVRENQEPTDGLNTADPSSSISTAGGTGVLAALNLESHSSLLCSIHTFGKAAGCHGAVVAGSHTLISYLINYARPFVYSTALPPHSLVSIKESYSSMMGLDGEKRRDTVFRWVKLFRREMHNGLLALNLFKSGIKLLPSPSPIQALIVPGNRDCVRVCQYLREVGRLDVYPIRTPTVPKGEERIRIILHAHNSEDEMKKLIMMVLISLQRYYTRSKL</sequence>
<keyword evidence="4" id="KW-0663">Pyridoxal phosphate</keyword>
<comment type="caution">
    <text evidence="7">The sequence shown here is derived from an EMBL/GenBank/DDBJ whole genome shotgun (WGS) entry which is preliminary data.</text>
</comment>
<evidence type="ECO:0000256" key="1">
    <source>
        <dbReference type="ARBA" id="ARBA00001933"/>
    </source>
</evidence>
<proteinExistence type="inferred from homology"/>
<dbReference type="SUPFAM" id="SSF53383">
    <property type="entry name" value="PLP-dependent transferases"/>
    <property type="match status" value="1"/>
</dbReference>
<keyword evidence="8" id="KW-1185">Reference proteome</keyword>
<dbReference type="InterPro" id="IPR015421">
    <property type="entry name" value="PyrdxlP-dep_Trfase_major"/>
</dbReference>
<dbReference type="EMBL" id="JABMIG020000007">
    <property type="protein sequence ID" value="KAL3804504.1"/>
    <property type="molecule type" value="Genomic_DNA"/>
</dbReference>
<evidence type="ECO:0000256" key="2">
    <source>
        <dbReference type="ARBA" id="ARBA00010008"/>
    </source>
</evidence>
<evidence type="ECO:0000256" key="3">
    <source>
        <dbReference type="ARBA" id="ARBA00022679"/>
    </source>
</evidence>
<reference evidence="7 8" key="1">
    <citation type="journal article" date="2020" name="G3 (Bethesda)">
        <title>Improved Reference Genome for Cyclotella cryptica CCMP332, a Model for Cell Wall Morphogenesis, Salinity Adaptation, and Lipid Production in Diatoms (Bacillariophyta).</title>
        <authorList>
            <person name="Roberts W.R."/>
            <person name="Downey K.M."/>
            <person name="Ruck E.C."/>
            <person name="Traller J.C."/>
            <person name="Alverson A.J."/>
        </authorList>
    </citation>
    <scope>NUCLEOTIDE SEQUENCE [LARGE SCALE GENOMIC DNA]</scope>
    <source>
        <strain evidence="7 8">CCMP332</strain>
    </source>
</reference>
<gene>
    <name evidence="7" type="ORF">HJC23_002543</name>
</gene>
<dbReference type="Pfam" id="PF00155">
    <property type="entry name" value="Aminotran_1_2"/>
    <property type="match status" value="1"/>
</dbReference>
<evidence type="ECO:0000313" key="7">
    <source>
        <dbReference type="EMBL" id="KAL3804504.1"/>
    </source>
</evidence>
<dbReference type="InterPro" id="IPR015422">
    <property type="entry name" value="PyrdxlP-dep_Trfase_small"/>
</dbReference>
<dbReference type="GO" id="GO:0016740">
    <property type="term" value="F:transferase activity"/>
    <property type="evidence" value="ECO:0007669"/>
    <property type="project" value="UniProtKB-KW"/>
</dbReference>
<organism evidence="7 8">
    <name type="scientific">Cyclotella cryptica</name>
    <dbReference type="NCBI Taxonomy" id="29204"/>
    <lineage>
        <taxon>Eukaryota</taxon>
        <taxon>Sar</taxon>
        <taxon>Stramenopiles</taxon>
        <taxon>Ochrophyta</taxon>
        <taxon>Bacillariophyta</taxon>
        <taxon>Coscinodiscophyceae</taxon>
        <taxon>Thalassiosirophycidae</taxon>
        <taxon>Stephanodiscales</taxon>
        <taxon>Stephanodiscaceae</taxon>
        <taxon>Cyclotella</taxon>
    </lineage>
</organism>
<accession>A0ABD3QVS0</accession>
<keyword evidence="3" id="KW-0808">Transferase</keyword>
<feature type="domain" description="Aminotransferase class I/classII large" evidence="6">
    <location>
        <begin position="44"/>
        <end position="463"/>
    </location>
</feature>